<proteinExistence type="predicted"/>
<name>A0ABT3R5W7_9HYPH</name>
<dbReference type="SUPFAM" id="SSF53756">
    <property type="entry name" value="UDP-Glycosyltransferase/glycogen phosphorylase"/>
    <property type="match status" value="1"/>
</dbReference>
<dbReference type="Pfam" id="PF00534">
    <property type="entry name" value="Glycos_transf_1"/>
    <property type="match status" value="1"/>
</dbReference>
<accession>A0ABT3R5W7</accession>
<dbReference type="EMBL" id="JAPEVI010000003">
    <property type="protein sequence ID" value="MCX2724544.1"/>
    <property type="molecule type" value="Genomic_DNA"/>
</dbReference>
<reference evidence="3 4" key="1">
    <citation type="journal article" date="2016" name="Int. J. Syst. Evol. Microbiol.">
        <title>Labrenzia salina sp. nov., isolated from the rhizosphere of the halophyte Arthrocnemum macrostachyum.</title>
        <authorList>
            <person name="Camacho M."/>
            <person name="Redondo-Gomez S."/>
            <person name="Rodriguez-Llorente I."/>
            <person name="Rohde M."/>
            <person name="Sproer C."/>
            <person name="Schumann P."/>
            <person name="Klenk H.P."/>
            <person name="Montero-Calasanz M.D.C."/>
        </authorList>
    </citation>
    <scope>NUCLEOTIDE SEQUENCE [LARGE SCALE GENOMIC DNA]</scope>
    <source>
        <strain evidence="3 4">DSM 29163</strain>
    </source>
</reference>
<dbReference type="PANTHER" id="PTHR12526:SF584">
    <property type="entry name" value="GLYCOSYLTRANSFERASE"/>
    <property type="match status" value="1"/>
</dbReference>
<protein>
    <submittedName>
        <fullName evidence="3">Glycosyltransferase family 4 protein</fullName>
    </submittedName>
</protein>
<dbReference type="Gene3D" id="3.40.50.2000">
    <property type="entry name" value="Glycogen Phosphorylase B"/>
    <property type="match status" value="2"/>
</dbReference>
<keyword evidence="4" id="KW-1185">Reference proteome</keyword>
<gene>
    <name evidence="3" type="ORF">ON753_19575</name>
</gene>
<evidence type="ECO:0000313" key="3">
    <source>
        <dbReference type="EMBL" id="MCX2724544.1"/>
    </source>
</evidence>
<dbReference type="PANTHER" id="PTHR12526">
    <property type="entry name" value="GLYCOSYLTRANSFERASE"/>
    <property type="match status" value="1"/>
</dbReference>
<sequence>MKCLFCCEFYYPSVGGVQMVMQQIAERLVEKGHEVTVATTKLAEREERSINGVEIVEFNVTGNLAKGLDGEVQEYQSFLKNFDADVLLIKAAQQWTFDAACGVLDEIRMKTVFIPCGFSGLRRGLYQKYYEEMPNILKKIDHLIFYSSDYQDIDFARKEGLENYSVVPNGASESEFGRYPADNDIREKLDISPEAFVFLTVGARNGQKGHAEVAEAFSRMQNTTEAQITLILNGNIVTKKKNERKKGLMRKLRRSVKILLNLLLPNKIVLRNQEDRIFVSKIRCKLRRKFQLIETDLKRRDLVKLLFTSNLFVFASKTEYSPLVLFESAAAGTPILTVPVGNAEEILSWTKGGYLCPCEKDEVGNTNVDSAILAEHMTYALSHQHEMCQMGVMGREAWAKEFTWETITERYEAILQATLNSEAA</sequence>
<evidence type="ECO:0000259" key="1">
    <source>
        <dbReference type="Pfam" id="PF00534"/>
    </source>
</evidence>
<dbReference type="Pfam" id="PF13439">
    <property type="entry name" value="Glyco_transf_4"/>
    <property type="match status" value="1"/>
</dbReference>
<evidence type="ECO:0000259" key="2">
    <source>
        <dbReference type="Pfam" id="PF13439"/>
    </source>
</evidence>
<feature type="domain" description="Glycosyl transferase family 1" evidence="1">
    <location>
        <begin position="183"/>
        <end position="371"/>
    </location>
</feature>
<dbReference type="InterPro" id="IPR028098">
    <property type="entry name" value="Glyco_trans_4-like_N"/>
</dbReference>
<comment type="caution">
    <text evidence="3">The sequence shown here is derived from an EMBL/GenBank/DDBJ whole genome shotgun (WGS) entry which is preliminary data.</text>
</comment>
<dbReference type="CDD" id="cd03801">
    <property type="entry name" value="GT4_PimA-like"/>
    <property type="match status" value="1"/>
</dbReference>
<dbReference type="InterPro" id="IPR001296">
    <property type="entry name" value="Glyco_trans_1"/>
</dbReference>
<evidence type="ECO:0000313" key="4">
    <source>
        <dbReference type="Proteomes" id="UP001300261"/>
    </source>
</evidence>
<dbReference type="RefSeq" id="WP_265964632.1">
    <property type="nucleotide sequence ID" value="NZ_JAPEVI010000003.1"/>
</dbReference>
<dbReference type="Proteomes" id="UP001300261">
    <property type="component" value="Unassembled WGS sequence"/>
</dbReference>
<organism evidence="3 4">
    <name type="scientific">Roseibium salinum</name>
    <dbReference type="NCBI Taxonomy" id="1604349"/>
    <lineage>
        <taxon>Bacteria</taxon>
        <taxon>Pseudomonadati</taxon>
        <taxon>Pseudomonadota</taxon>
        <taxon>Alphaproteobacteria</taxon>
        <taxon>Hyphomicrobiales</taxon>
        <taxon>Stappiaceae</taxon>
        <taxon>Roseibium</taxon>
    </lineage>
</organism>
<feature type="domain" description="Glycosyltransferase subfamily 4-like N-terminal" evidence="2">
    <location>
        <begin position="14"/>
        <end position="171"/>
    </location>
</feature>